<dbReference type="HGNC" id="HGNC:7132">
    <property type="gene designation" value="KMT2A"/>
</dbReference>
<dbReference type="MassIVE" id="A0A3B3ITT0"/>
<name>A0A3B3ITT0_HUMAN</name>
<reference evidence="2" key="5">
    <citation type="submission" date="2025-09" db="UniProtKB">
        <authorList>
            <consortium name="Ensembl"/>
        </authorList>
    </citation>
    <scope>IDENTIFICATION</scope>
</reference>
<evidence type="ECO:0007829" key="4">
    <source>
        <dbReference type="PeptideAtlas" id="A0A3B3ITT0"/>
    </source>
</evidence>
<keyword evidence="4 5" id="KW-1267">Proteomics identification</keyword>
<gene>
    <name evidence="2" type="primary">KMT2A</name>
</gene>
<dbReference type="Bgee" id="ENSG00000118058">
    <property type="expression patterns" value="Expressed in ventricular zone and 215 other cell types or tissues"/>
</dbReference>
<dbReference type="Proteomes" id="UP000005640">
    <property type="component" value="Chromosome 11"/>
</dbReference>
<proteinExistence type="evidence at protein level"/>
<dbReference type="Ensembl" id="ENST00000649666.2">
    <property type="protein sequence ID" value="ENSP00000497918.2"/>
    <property type="gene ID" value="ENSG00000118058.26"/>
</dbReference>
<dbReference type="VEuPathDB" id="HostDB:ENSG00000118058"/>
<dbReference type="Gene3D" id="6.10.250.2390">
    <property type="match status" value="1"/>
</dbReference>
<dbReference type="EMBL" id="AP000941">
    <property type="status" value="NOT_ANNOTATED_CDS"/>
    <property type="molecule type" value="Genomic_DNA"/>
</dbReference>
<protein>
    <submittedName>
        <fullName evidence="2">Lysine methyltransferase 2A</fullName>
    </submittedName>
</protein>
<reference evidence="2 3" key="2">
    <citation type="journal article" date="2004" name="Nature">
        <title>Finishing the euchromatic sequence of the human genome.</title>
        <authorList>
            <consortium name="International Human Genome Sequencing Consortium"/>
        </authorList>
    </citation>
    <scope>NUCLEOTIDE SEQUENCE [LARGE SCALE GENOMIC DNA]</scope>
</reference>
<keyword evidence="3" id="KW-1185">Reference proteome</keyword>
<dbReference type="ExpressionAtlas" id="A0A3B3ITT0">
    <property type="expression patterns" value="baseline and differential"/>
</dbReference>
<evidence type="ECO:0000313" key="2">
    <source>
        <dbReference type="Ensembl" id="ENSP00000497918.2"/>
    </source>
</evidence>
<accession>A0A3B3ITT0</accession>
<dbReference type="OrthoDB" id="308383at2759"/>
<dbReference type="GeneTree" id="ENSGT00940000160099"/>
<feature type="compositionally biased region" description="Low complexity" evidence="1">
    <location>
        <begin position="59"/>
        <end position="69"/>
    </location>
</feature>
<feature type="region of interest" description="Disordered" evidence="1">
    <location>
        <begin position="1"/>
        <end position="80"/>
    </location>
</feature>
<dbReference type="EMBL" id="AP001267">
    <property type="status" value="NOT_ANNOTATED_CDS"/>
    <property type="molecule type" value="Genomic_DNA"/>
</dbReference>
<dbReference type="Ensembl" id="ENST00000649666.2">
    <property type="protein sequence ID" value="ENSP00000497918.2"/>
    <property type="gene ID" value="ENSG00000118058.25"/>
</dbReference>
<dbReference type="Antibodypedia" id="18629">
    <property type="antibodies" value="476 antibodies from 36 providers"/>
</dbReference>
<sequence length="197" mass="19483">MAHSCRWRFPARPGTTGGGGGGGRRGLGGAPRQRVPALLLPPGPPVGGGGPGAPPSPPAVAAAAAAAGSSGAGVPGGAAAASAASSSSASSSSSSSSSASSGPALLRVGPGFDAALQVSAAIGTNLRRFRAVFGESGGGGGSGELTTQIPCSWRTKGHIHDKKTEPFRLLAWSWCLNVPQLKRDEETLETVLRRLKR</sequence>
<reference evidence="2 3" key="3">
    <citation type="journal article" date="2006" name="Nature">
        <title>Human chromosome 11 DNA sequence and analysis including novel gene identification.</title>
        <authorList>
            <person name="Taylor T.D."/>
            <person name="Noguchi H."/>
            <person name="Totoki Y."/>
            <person name="Toyoda A."/>
            <person name="Kuroki Y."/>
            <person name="Dewar K."/>
            <person name="Lloyd C."/>
            <person name="Itoh T."/>
            <person name="Takeda T."/>
            <person name="Kim D.W."/>
            <person name="She X."/>
            <person name="Barlow K.F."/>
            <person name="Bloom T."/>
            <person name="Bruford E."/>
            <person name="Chang J.L."/>
            <person name="Cuomo C.A."/>
            <person name="Eichler E."/>
            <person name="FitzGerald M.G."/>
            <person name="Jaffe D.B."/>
            <person name="LaButti K."/>
            <person name="Nicol R."/>
            <person name="Park H.S."/>
            <person name="Seaman C."/>
            <person name="Sougnez C."/>
            <person name="Yang X."/>
            <person name="Zimmer A.R."/>
            <person name="Zody M.C."/>
            <person name="Birren B.W."/>
            <person name="Nusbaum C."/>
            <person name="Fujiyama A."/>
            <person name="Hattori M."/>
            <person name="Rogers J."/>
            <person name="Lander E.S."/>
            <person name="Sakaki Y."/>
        </authorList>
    </citation>
    <scope>NUCLEOTIDE SEQUENCE [LARGE SCALE GENOMIC DNA]</scope>
</reference>
<feature type="compositionally biased region" description="Gly residues" evidence="1">
    <location>
        <begin position="15"/>
        <end position="29"/>
    </location>
</feature>
<evidence type="ECO:0007829" key="5">
    <source>
        <dbReference type="ProteomicsDB" id="A0A3B3ITT0"/>
    </source>
</evidence>
<reference evidence="2 3" key="1">
    <citation type="journal article" date="2001" name="Nature">
        <title>Initial sequencing and analysis of the human genome.</title>
        <authorList>
            <consortium name="International Human Genome Sequencing Consortium"/>
            <person name="Lander E.S."/>
            <person name="Linton L.M."/>
            <person name="Birren B."/>
            <person name="Nusbaum C."/>
            <person name="Zody M.C."/>
            <person name="Baldwin J."/>
            <person name="Devon K."/>
            <person name="Dewar K."/>
            <person name="Doyle M."/>
            <person name="FitzHugh W."/>
            <person name="Funke R."/>
            <person name="Gage D."/>
            <person name="Harris K."/>
            <person name="Heaford A."/>
            <person name="Howland J."/>
            <person name="Kann L."/>
            <person name="Lehoczky J."/>
            <person name="LeVine R."/>
            <person name="McEwan P."/>
            <person name="McKernan K."/>
            <person name="Meldrim J."/>
            <person name="Mesirov J.P."/>
            <person name="Miranda C."/>
            <person name="Morris W."/>
            <person name="Naylor J."/>
            <person name="Raymond C."/>
            <person name="Rosetti M."/>
            <person name="Santos R."/>
            <person name="Sheridan A."/>
            <person name="Sougnez C."/>
            <person name="Stange-Thomann N."/>
            <person name="Stojanovic N."/>
            <person name="Subramanian A."/>
            <person name="Wyman D."/>
            <person name="Rogers J."/>
            <person name="Sulston J."/>
            <person name="Ainscough R."/>
            <person name="Beck S."/>
            <person name="Bentley D."/>
            <person name="Burton J."/>
            <person name="Clee C."/>
            <person name="Carter N."/>
            <person name="Coulson A."/>
            <person name="Deadman R."/>
            <person name="Deloukas P."/>
            <person name="Dunham A."/>
            <person name="Dunham I."/>
            <person name="Durbin R."/>
            <person name="French L."/>
            <person name="Grafham D."/>
            <person name="Gregory S."/>
            <person name="Hubbard T."/>
            <person name="Humphray S."/>
            <person name="Hunt A."/>
            <person name="Jones M."/>
            <person name="Lloyd C."/>
            <person name="McMurray A."/>
            <person name="Matthews L."/>
            <person name="Mercer S."/>
            <person name="Milne S."/>
            <person name="Mullikin J.C."/>
            <person name="Mungall A."/>
            <person name="Plumb R."/>
            <person name="Ross M."/>
            <person name="Shownkeen R."/>
            <person name="Sims S."/>
            <person name="Waterston R.H."/>
            <person name="Wilson R.K."/>
            <person name="Hillier L.W."/>
            <person name="McPherson J.D."/>
            <person name="Marra M.A."/>
            <person name="Mardis E.R."/>
            <person name="Fulton L.A."/>
            <person name="Chinwalla A.T."/>
            <person name="Pepin K.H."/>
            <person name="Gish W.R."/>
            <person name="Chissoe S.L."/>
            <person name="Wendl M.C."/>
            <person name="Delehaunty K.D."/>
            <person name="Miner T.L."/>
            <person name="Delehaunty A."/>
            <person name="Kramer J.B."/>
            <person name="Cook L.L."/>
            <person name="Fulton R.S."/>
            <person name="Johnson D.L."/>
            <person name="Minx P.J."/>
            <person name="Clifton S.W."/>
            <person name="Hawkins T."/>
            <person name="Branscomb E."/>
            <person name="Predki P."/>
            <person name="Richardson P."/>
            <person name="Wenning S."/>
            <person name="Slezak T."/>
            <person name="Doggett N."/>
            <person name="Cheng J.F."/>
            <person name="Olsen A."/>
            <person name="Lucas S."/>
            <person name="Elkin C."/>
            <person name="Uberbacher E."/>
            <person name="Frazier M."/>
            <person name="Gibbs R.A."/>
            <person name="Muzny D.M."/>
            <person name="Scherer S.E."/>
            <person name="Bouck J.B."/>
            <person name="Sodergren E.J."/>
            <person name="Worley K.C."/>
            <person name="Rives C.M."/>
            <person name="Gorrell J.H."/>
            <person name="Metzker M.L."/>
            <person name="Naylor S.L."/>
            <person name="Kucherlapati R.S."/>
            <person name="Nelson D.L."/>
            <person name="Weinstock G.M."/>
            <person name="Sakaki Y."/>
            <person name="Fujiyama A."/>
            <person name="Hattori M."/>
            <person name="Yada T."/>
            <person name="Toyoda A."/>
            <person name="Itoh T."/>
            <person name="Kawagoe C."/>
            <person name="Watanabe H."/>
            <person name="Totoki Y."/>
            <person name="Taylor T."/>
            <person name="Weissenbach J."/>
            <person name="Heilig R."/>
            <person name="Saurin W."/>
            <person name="Artiguenave F."/>
            <person name="Brottier P."/>
            <person name="Bruls T."/>
            <person name="Pelletier E."/>
            <person name="Robert C."/>
            <person name="Wincker P."/>
            <person name="Smith D.R."/>
            <person name="Doucette-Stamm L."/>
            <person name="Rubenfield M."/>
            <person name="Weinstock K."/>
            <person name="Lee H.M."/>
            <person name="Dubois J."/>
            <person name="Rosenthal A."/>
            <person name="Platzer M."/>
            <person name="Nyakatura G."/>
            <person name="Taudien S."/>
            <person name="Rump A."/>
            <person name="Yang H."/>
            <person name="Yu J."/>
            <person name="Wang J."/>
            <person name="Huang G."/>
            <person name="Gu J."/>
            <person name="Hood L."/>
            <person name="Rowen L."/>
            <person name="Madan A."/>
            <person name="Qin S."/>
            <person name="Davis R.W."/>
            <person name="Federspiel N.A."/>
            <person name="Abola A.P."/>
            <person name="Proctor M.J."/>
            <person name="Myers R.M."/>
            <person name="Schmutz J."/>
            <person name="Dickson M."/>
            <person name="Grimwood J."/>
            <person name="Cox D.R."/>
            <person name="Olson M.V."/>
            <person name="Kaul R."/>
            <person name="Raymond C."/>
            <person name="Shimizu N."/>
            <person name="Kawasaki K."/>
            <person name="Minoshima S."/>
            <person name="Evans G.A."/>
            <person name="Athanasiou M."/>
            <person name="Schultz R."/>
            <person name="Roe B.A."/>
            <person name="Chen F."/>
            <person name="Pan H."/>
            <person name="Ramser J."/>
            <person name="Lehrach H."/>
            <person name="Reinhardt R."/>
            <person name="McCombie W.R."/>
            <person name="de la Bastide M."/>
            <person name="Dedhia N."/>
            <person name="Blocker H."/>
            <person name="Hornischer K."/>
            <person name="Nordsiek G."/>
            <person name="Agarwala R."/>
            <person name="Aravind L."/>
            <person name="Bailey J.A."/>
            <person name="Bateman A."/>
            <person name="Batzoglou S."/>
            <person name="Birney E."/>
            <person name="Bork P."/>
            <person name="Brown D.G."/>
            <person name="Burge C.B."/>
            <person name="Cerutti L."/>
            <person name="Chen H.C."/>
            <person name="Church D."/>
            <person name="Clamp M."/>
            <person name="Copley R.R."/>
            <person name="Doerks T."/>
            <person name="Eddy S.R."/>
            <person name="Eichler E.E."/>
            <person name="Furey T.S."/>
            <person name="Galagan J."/>
            <person name="Gilbert J.G."/>
            <person name="Harmon C."/>
            <person name="Hayashizaki Y."/>
            <person name="Haussler D."/>
            <person name="Hermjakob H."/>
            <person name="Hokamp K."/>
            <person name="Jang W."/>
            <person name="Johnson L.S."/>
            <person name="Jones T.A."/>
            <person name="Kasif S."/>
            <person name="Kaspryzk A."/>
            <person name="Kennedy S."/>
            <person name="Kent W.J."/>
            <person name="Kitts P."/>
            <person name="Koonin E.V."/>
            <person name="Korf I."/>
            <person name="Kulp D."/>
            <person name="Lancet D."/>
            <person name="Lowe T.M."/>
            <person name="McLysaght A."/>
            <person name="Mikkelsen T."/>
            <person name="Moran J.V."/>
            <person name="Mulder N."/>
            <person name="Pollara V.J."/>
            <person name="Ponting C.P."/>
            <person name="Schuler G."/>
            <person name="Schultz J."/>
            <person name="Slater G."/>
            <person name="Smit A.F."/>
            <person name="Stupka E."/>
            <person name="Szustakowski J."/>
            <person name="Thierry-Mieg D."/>
            <person name="Thierry-Mieg J."/>
            <person name="Wagner L."/>
            <person name="Wallis J."/>
            <person name="Wheeler R."/>
            <person name="Williams A."/>
            <person name="Wolf Y.I."/>
            <person name="Wolfe K.H."/>
            <person name="Yang S.P."/>
            <person name="Yeh R.F."/>
            <person name="Collins F."/>
            <person name="Guyer M.S."/>
            <person name="Peterson J."/>
            <person name="Felsenfeld A."/>
            <person name="Wetterstrand K.A."/>
            <person name="Patrinos A."/>
            <person name="Morgan M.J."/>
            <person name="de Jong P."/>
            <person name="Catanese J.J."/>
            <person name="Osoegawa K."/>
            <person name="Shizuya H."/>
            <person name="Choi S."/>
            <person name="Chen Y.J."/>
        </authorList>
    </citation>
    <scope>NUCLEOTIDE SEQUENCE [LARGE SCALE GENOMIC DNA]</scope>
</reference>
<dbReference type="ChiTaRS" id="KMT2A">
    <property type="organism name" value="human"/>
</dbReference>
<organism evidence="2 3">
    <name type="scientific">Homo sapiens</name>
    <name type="common">Human</name>
    <dbReference type="NCBI Taxonomy" id="9606"/>
    <lineage>
        <taxon>Eukaryota</taxon>
        <taxon>Metazoa</taxon>
        <taxon>Chordata</taxon>
        <taxon>Craniata</taxon>
        <taxon>Vertebrata</taxon>
        <taxon>Euteleostomi</taxon>
        <taxon>Mammalia</taxon>
        <taxon>Eutheria</taxon>
        <taxon>Euarchontoglires</taxon>
        <taxon>Primates</taxon>
        <taxon>Haplorrhini</taxon>
        <taxon>Catarrhini</taxon>
        <taxon>Hominidae</taxon>
        <taxon>Homo</taxon>
    </lineage>
</organism>
<evidence type="ECO:0000313" key="3">
    <source>
        <dbReference type="Proteomes" id="UP000005640"/>
    </source>
</evidence>
<reference evidence="2" key="4">
    <citation type="submission" date="2025-08" db="UniProtKB">
        <authorList>
            <consortium name="Ensembl"/>
        </authorList>
    </citation>
    <scope>IDENTIFICATION</scope>
</reference>
<dbReference type="AlphaFoldDB" id="A0A3B3ITT0"/>
<evidence type="ECO:0000256" key="1">
    <source>
        <dbReference type="SAM" id="MobiDB-lite"/>
    </source>
</evidence>
<dbReference type="OpenTargets" id="ENSG00000118058"/>